<feature type="region of interest" description="Disordered" evidence="1">
    <location>
        <begin position="76"/>
        <end position="100"/>
    </location>
</feature>
<evidence type="ECO:0000256" key="1">
    <source>
        <dbReference type="SAM" id="MobiDB-lite"/>
    </source>
</evidence>
<reference evidence="2 3" key="1">
    <citation type="submission" date="2018-01" db="EMBL/GenBank/DDBJ databases">
        <title>Whole genome analyses suggest that Burkholderia sensu lato contains two further novel genera in the rhizoxinica-symbiotica group Mycetohabitans gen. nov., and Trinickia gen. nov.: implications for the evolution of diazotrophy and nodulation in the Burkholderiaceae.</title>
        <authorList>
            <person name="Estrada-de los Santos P."/>
            <person name="Palmer M."/>
            <person name="Chavez-Ramirez B."/>
            <person name="Beukes C."/>
            <person name="Steenkamp E.T."/>
            <person name="Hirsch A.M."/>
            <person name="Manyaka P."/>
            <person name="Maluk M."/>
            <person name="Lafos M."/>
            <person name="Crook M."/>
            <person name="Gross E."/>
            <person name="Simon M.F."/>
            <person name="Bueno dos Reis Junior F."/>
            <person name="Poole P.S."/>
            <person name="Venter S.N."/>
            <person name="James E.K."/>
        </authorList>
    </citation>
    <scope>NUCLEOTIDE SEQUENCE [LARGE SCALE GENOMIC DNA]</scope>
    <source>
        <strain evidence="2 3">WSM 3937</strain>
    </source>
</reference>
<organism evidence="2 3">
    <name type="scientific">Paraburkholderia rhynchosiae</name>
    <dbReference type="NCBI Taxonomy" id="487049"/>
    <lineage>
        <taxon>Bacteria</taxon>
        <taxon>Pseudomonadati</taxon>
        <taxon>Pseudomonadota</taxon>
        <taxon>Betaproteobacteria</taxon>
        <taxon>Burkholderiales</taxon>
        <taxon>Burkholderiaceae</taxon>
        <taxon>Paraburkholderia</taxon>
    </lineage>
</organism>
<name>A0ABX4V0V4_9BURK</name>
<keyword evidence="3" id="KW-1185">Reference proteome</keyword>
<protein>
    <submittedName>
        <fullName evidence="2">Uncharacterized protein</fullName>
    </submittedName>
</protein>
<gene>
    <name evidence="2" type="ORF">C0Z16_21895</name>
</gene>
<dbReference type="EMBL" id="PNXY01000016">
    <property type="protein sequence ID" value="PMS28768.1"/>
    <property type="molecule type" value="Genomic_DNA"/>
</dbReference>
<proteinExistence type="predicted"/>
<sequence length="100" mass="11291">MRALRRLGVVEDPGTHARSSYRNREISSLASCSMDRSASGRRGAVSLFGISKRGDTYPTNSRENDNACTNHWSGYRKKRVSDSWRRPPWQNRCSAETSPS</sequence>
<evidence type="ECO:0000313" key="2">
    <source>
        <dbReference type="EMBL" id="PMS28768.1"/>
    </source>
</evidence>
<feature type="compositionally biased region" description="Polar residues" evidence="1">
    <location>
        <begin position="57"/>
        <end position="70"/>
    </location>
</feature>
<feature type="compositionally biased region" description="Polar residues" evidence="1">
    <location>
        <begin position="91"/>
        <end position="100"/>
    </location>
</feature>
<feature type="region of interest" description="Disordered" evidence="1">
    <location>
        <begin position="51"/>
        <end position="70"/>
    </location>
</feature>
<evidence type="ECO:0000313" key="3">
    <source>
        <dbReference type="Proteomes" id="UP000235659"/>
    </source>
</evidence>
<comment type="caution">
    <text evidence="2">The sequence shown here is derived from an EMBL/GenBank/DDBJ whole genome shotgun (WGS) entry which is preliminary data.</text>
</comment>
<accession>A0ABX4V0V4</accession>
<dbReference type="Proteomes" id="UP000235659">
    <property type="component" value="Unassembled WGS sequence"/>
</dbReference>